<protein>
    <submittedName>
        <fullName evidence="2">Uncharacterized protein</fullName>
    </submittedName>
</protein>
<dbReference type="AlphaFoldDB" id="A0A9Q1IZL1"/>
<name>A0A9Q1IZL1_SYNKA</name>
<evidence type="ECO:0000256" key="1">
    <source>
        <dbReference type="SAM" id="MobiDB-lite"/>
    </source>
</evidence>
<organism evidence="2 3">
    <name type="scientific">Synaphobranchus kaupii</name>
    <name type="common">Kaup's arrowtooth eel</name>
    <dbReference type="NCBI Taxonomy" id="118154"/>
    <lineage>
        <taxon>Eukaryota</taxon>
        <taxon>Metazoa</taxon>
        <taxon>Chordata</taxon>
        <taxon>Craniata</taxon>
        <taxon>Vertebrata</taxon>
        <taxon>Euteleostomi</taxon>
        <taxon>Actinopterygii</taxon>
        <taxon>Neopterygii</taxon>
        <taxon>Teleostei</taxon>
        <taxon>Anguilliformes</taxon>
        <taxon>Synaphobranchidae</taxon>
        <taxon>Synaphobranchus</taxon>
    </lineage>
</organism>
<feature type="compositionally biased region" description="Pro residues" evidence="1">
    <location>
        <begin position="22"/>
        <end position="31"/>
    </location>
</feature>
<sequence>MDNTWNKTNMACISQKHRDPPLSKPTCPPGPSQAAQDPHRSQDSAANYLSSSPTEREEGTKTGPANG</sequence>
<comment type="caution">
    <text evidence="2">The sequence shown here is derived from an EMBL/GenBank/DDBJ whole genome shotgun (WGS) entry which is preliminary data.</text>
</comment>
<dbReference type="Proteomes" id="UP001152622">
    <property type="component" value="Chromosome 5"/>
</dbReference>
<gene>
    <name evidence="2" type="ORF">SKAU_G00168710</name>
</gene>
<reference evidence="2" key="1">
    <citation type="journal article" date="2023" name="Science">
        <title>Genome structures resolve the early diversification of teleost fishes.</title>
        <authorList>
            <person name="Parey E."/>
            <person name="Louis A."/>
            <person name="Montfort J."/>
            <person name="Bouchez O."/>
            <person name="Roques C."/>
            <person name="Iampietro C."/>
            <person name="Lluch J."/>
            <person name="Castinel A."/>
            <person name="Donnadieu C."/>
            <person name="Desvignes T."/>
            <person name="Floi Bucao C."/>
            <person name="Jouanno E."/>
            <person name="Wen M."/>
            <person name="Mejri S."/>
            <person name="Dirks R."/>
            <person name="Jansen H."/>
            <person name="Henkel C."/>
            <person name="Chen W.J."/>
            <person name="Zahm M."/>
            <person name="Cabau C."/>
            <person name="Klopp C."/>
            <person name="Thompson A.W."/>
            <person name="Robinson-Rechavi M."/>
            <person name="Braasch I."/>
            <person name="Lecointre G."/>
            <person name="Bobe J."/>
            <person name="Postlethwait J.H."/>
            <person name="Berthelot C."/>
            <person name="Roest Crollius H."/>
            <person name="Guiguen Y."/>
        </authorList>
    </citation>
    <scope>NUCLEOTIDE SEQUENCE</scope>
    <source>
        <strain evidence="2">WJC10195</strain>
    </source>
</reference>
<feature type="compositionally biased region" description="Polar residues" evidence="1">
    <location>
        <begin position="43"/>
        <end position="53"/>
    </location>
</feature>
<feature type="compositionally biased region" description="Polar residues" evidence="1">
    <location>
        <begin position="1"/>
        <end position="12"/>
    </location>
</feature>
<dbReference type="EMBL" id="JAINUF010000005">
    <property type="protein sequence ID" value="KAJ8360346.1"/>
    <property type="molecule type" value="Genomic_DNA"/>
</dbReference>
<accession>A0A9Q1IZL1</accession>
<proteinExistence type="predicted"/>
<feature type="region of interest" description="Disordered" evidence="1">
    <location>
        <begin position="1"/>
        <end position="67"/>
    </location>
</feature>
<evidence type="ECO:0000313" key="3">
    <source>
        <dbReference type="Proteomes" id="UP001152622"/>
    </source>
</evidence>
<evidence type="ECO:0000313" key="2">
    <source>
        <dbReference type="EMBL" id="KAJ8360346.1"/>
    </source>
</evidence>
<keyword evidence="3" id="KW-1185">Reference proteome</keyword>